<evidence type="ECO:0000313" key="13">
    <source>
        <dbReference type="EMBL" id="CAG6760382.1"/>
    </source>
</evidence>
<reference evidence="13" key="1">
    <citation type="submission" date="2021-05" db="EMBL/GenBank/DDBJ databases">
        <authorList>
            <person name="Alioto T."/>
            <person name="Alioto T."/>
            <person name="Gomez Garrido J."/>
        </authorList>
    </citation>
    <scope>NUCLEOTIDE SEQUENCE</scope>
</reference>
<feature type="transmembrane region" description="Helical" evidence="12">
    <location>
        <begin position="504"/>
        <end position="528"/>
    </location>
</feature>
<sequence>MAPSKSYQRKSIQFLMSPLILVVFLSCLTLYTVECANILIICPTPSYSHQIPFIVIGKDLVRRGHTVTMIGTDPLKEPPTNFTQVDLSFSYKYFKPQLRTGEKVEHTMENQKKNTAYDFSRNVAQISTVYTEDQLKSDQMQKFLRHIDENKVTFDLIIYEALLHTAYLGFLPKLGYPPLISMTTINPTCSFGIHSGSLVCNPSYLPEILSGYTGTMSLVQRIDNLMLLLYTTYWLKPRVLKEQDALMEKYFHTSGIRGEDLVENYTLLMLSTSWLLTYPRPTLPNTILLGPIHLEDARPLPQELQQWMDGAKDGVIYFSLGSNMQSASLDEDKRKAILYSFRQFPNHRFLWKWETDVLPDLPPNVMCRKWMPQRDILAHPKVKLFITQGGLQSSQEAIHFGVPMIGIPYIADQQTNVRKLEEMGIARYLEPDYDITPHTLVEAIKSTLFNSTVQQKIEFYSKLSNMDMMPPLDLAYYWIEYVLKAKGNVDHLKVNLNGFPWYQYYLVDIAGIFVLLVVVVLCLVFFIFKFILKLCCSRKTVAKKMKKR</sequence>
<evidence type="ECO:0000256" key="8">
    <source>
        <dbReference type="ARBA" id="ARBA00023136"/>
    </source>
</evidence>
<keyword evidence="4 11" id="KW-0808">Transferase</keyword>
<dbReference type="PANTHER" id="PTHR48043:SF159">
    <property type="entry name" value="EG:EG0003.4 PROTEIN-RELATED"/>
    <property type="match status" value="1"/>
</dbReference>
<evidence type="ECO:0000256" key="4">
    <source>
        <dbReference type="ARBA" id="ARBA00022679"/>
    </source>
</evidence>
<dbReference type="InterPro" id="IPR050271">
    <property type="entry name" value="UDP-glycosyltransferase"/>
</dbReference>
<accession>A0A8D9A7K3</accession>
<keyword evidence="8 12" id="KW-0472">Membrane</keyword>
<protein>
    <submittedName>
        <fullName evidence="13">UDP-glucuronosyltransferase 2B7</fullName>
    </submittedName>
</protein>
<evidence type="ECO:0000256" key="7">
    <source>
        <dbReference type="ARBA" id="ARBA00022989"/>
    </source>
</evidence>
<dbReference type="Gene3D" id="3.40.50.2000">
    <property type="entry name" value="Glycogen Phosphorylase B"/>
    <property type="match status" value="2"/>
</dbReference>
<proteinExistence type="inferred from homology"/>
<evidence type="ECO:0000256" key="11">
    <source>
        <dbReference type="RuleBase" id="RU003718"/>
    </source>
</evidence>
<name>A0A8D9A7K3_9HEMI</name>
<dbReference type="GO" id="GO:0005783">
    <property type="term" value="C:endoplasmic reticulum"/>
    <property type="evidence" value="ECO:0007669"/>
    <property type="project" value="UniProtKB-SubCell"/>
</dbReference>
<evidence type="ECO:0000256" key="2">
    <source>
        <dbReference type="ARBA" id="ARBA00009995"/>
    </source>
</evidence>
<evidence type="ECO:0000256" key="1">
    <source>
        <dbReference type="ARBA" id="ARBA00004240"/>
    </source>
</evidence>
<keyword evidence="3 11" id="KW-0328">Glycosyltransferase</keyword>
<keyword evidence="6" id="KW-0256">Endoplasmic reticulum</keyword>
<dbReference type="CDD" id="cd03784">
    <property type="entry name" value="GT1_Gtf-like"/>
    <property type="match status" value="1"/>
</dbReference>
<dbReference type="PROSITE" id="PS00375">
    <property type="entry name" value="UDPGT"/>
    <property type="match status" value="1"/>
</dbReference>
<dbReference type="AlphaFoldDB" id="A0A8D9A7K3"/>
<organism evidence="13">
    <name type="scientific">Cacopsylla melanoneura</name>
    <dbReference type="NCBI Taxonomy" id="428564"/>
    <lineage>
        <taxon>Eukaryota</taxon>
        <taxon>Metazoa</taxon>
        <taxon>Ecdysozoa</taxon>
        <taxon>Arthropoda</taxon>
        <taxon>Hexapoda</taxon>
        <taxon>Insecta</taxon>
        <taxon>Pterygota</taxon>
        <taxon>Neoptera</taxon>
        <taxon>Paraneoptera</taxon>
        <taxon>Hemiptera</taxon>
        <taxon>Sternorrhyncha</taxon>
        <taxon>Psylloidea</taxon>
        <taxon>Psyllidae</taxon>
        <taxon>Psyllinae</taxon>
        <taxon>Cacopsylla</taxon>
    </lineage>
</organism>
<keyword evidence="9" id="KW-0325">Glycoprotein</keyword>
<dbReference type="EMBL" id="HBUF01556101">
    <property type="protein sequence ID" value="CAG6760382.1"/>
    <property type="molecule type" value="Transcribed_RNA"/>
</dbReference>
<evidence type="ECO:0000256" key="9">
    <source>
        <dbReference type="ARBA" id="ARBA00023180"/>
    </source>
</evidence>
<evidence type="ECO:0000256" key="10">
    <source>
        <dbReference type="ARBA" id="ARBA00046288"/>
    </source>
</evidence>
<comment type="similarity">
    <text evidence="2 11">Belongs to the UDP-glycosyltransferase family.</text>
</comment>
<dbReference type="GO" id="GO:0008194">
    <property type="term" value="F:UDP-glycosyltransferase activity"/>
    <property type="evidence" value="ECO:0007669"/>
    <property type="project" value="InterPro"/>
</dbReference>
<evidence type="ECO:0000256" key="12">
    <source>
        <dbReference type="SAM" id="Phobius"/>
    </source>
</evidence>
<dbReference type="PROSITE" id="PS51257">
    <property type="entry name" value="PROKAR_LIPOPROTEIN"/>
    <property type="match status" value="1"/>
</dbReference>
<keyword evidence="7 12" id="KW-1133">Transmembrane helix</keyword>
<evidence type="ECO:0000256" key="3">
    <source>
        <dbReference type="ARBA" id="ARBA00022676"/>
    </source>
</evidence>
<dbReference type="InterPro" id="IPR002213">
    <property type="entry name" value="UDP_glucos_trans"/>
</dbReference>
<dbReference type="SUPFAM" id="SSF53756">
    <property type="entry name" value="UDP-Glycosyltransferase/glycogen phosphorylase"/>
    <property type="match status" value="1"/>
</dbReference>
<dbReference type="Pfam" id="PF00201">
    <property type="entry name" value="UDPGT"/>
    <property type="match status" value="1"/>
</dbReference>
<evidence type="ECO:0000256" key="5">
    <source>
        <dbReference type="ARBA" id="ARBA00022692"/>
    </source>
</evidence>
<dbReference type="FunFam" id="3.40.50.2000:FF:000050">
    <property type="entry name" value="UDP-glucuronosyltransferase"/>
    <property type="match status" value="1"/>
</dbReference>
<dbReference type="InterPro" id="IPR035595">
    <property type="entry name" value="UDP_glycos_trans_CS"/>
</dbReference>
<dbReference type="PANTHER" id="PTHR48043">
    <property type="entry name" value="EG:EG0003.4 PROTEIN-RELATED"/>
    <property type="match status" value="1"/>
</dbReference>
<keyword evidence="5 12" id="KW-0812">Transmembrane</keyword>
<evidence type="ECO:0000256" key="6">
    <source>
        <dbReference type="ARBA" id="ARBA00022824"/>
    </source>
</evidence>
<comment type="subcellular location">
    <subcellularLocation>
        <location evidence="10">Endomembrane system</location>
        <topology evidence="10">Single-pass type I membrane protein</topology>
    </subcellularLocation>
    <subcellularLocation>
        <location evidence="1">Endoplasmic reticulum</location>
    </subcellularLocation>
</comment>